<dbReference type="Proteomes" id="UP000288216">
    <property type="component" value="Unassembled WGS sequence"/>
</dbReference>
<evidence type="ECO:0000313" key="2">
    <source>
        <dbReference type="Proteomes" id="UP000288216"/>
    </source>
</evidence>
<name>A0A401PT10_SCYTO</name>
<protein>
    <submittedName>
        <fullName evidence="1">Uncharacterized protein</fullName>
    </submittedName>
</protein>
<evidence type="ECO:0000313" key="1">
    <source>
        <dbReference type="EMBL" id="GCB76274.1"/>
    </source>
</evidence>
<organism evidence="1 2">
    <name type="scientific">Scyliorhinus torazame</name>
    <name type="common">Cloudy catshark</name>
    <name type="synonym">Catulus torazame</name>
    <dbReference type="NCBI Taxonomy" id="75743"/>
    <lineage>
        <taxon>Eukaryota</taxon>
        <taxon>Metazoa</taxon>
        <taxon>Chordata</taxon>
        <taxon>Craniata</taxon>
        <taxon>Vertebrata</taxon>
        <taxon>Chondrichthyes</taxon>
        <taxon>Elasmobranchii</taxon>
        <taxon>Galeomorphii</taxon>
        <taxon>Galeoidea</taxon>
        <taxon>Carcharhiniformes</taxon>
        <taxon>Scyliorhinidae</taxon>
        <taxon>Scyliorhinus</taxon>
    </lineage>
</organism>
<dbReference type="EMBL" id="BFAA01010046">
    <property type="protein sequence ID" value="GCB76274.1"/>
    <property type="molecule type" value="Genomic_DNA"/>
</dbReference>
<accession>A0A401PT10</accession>
<proteinExistence type="predicted"/>
<dbReference type="AlphaFoldDB" id="A0A401PT10"/>
<reference evidence="1 2" key="1">
    <citation type="journal article" date="2018" name="Nat. Ecol. Evol.">
        <title>Shark genomes provide insights into elasmobranch evolution and the origin of vertebrates.</title>
        <authorList>
            <person name="Hara Y"/>
            <person name="Yamaguchi K"/>
            <person name="Onimaru K"/>
            <person name="Kadota M"/>
            <person name="Koyanagi M"/>
            <person name="Keeley SD"/>
            <person name="Tatsumi K"/>
            <person name="Tanaka K"/>
            <person name="Motone F"/>
            <person name="Kageyama Y"/>
            <person name="Nozu R"/>
            <person name="Adachi N"/>
            <person name="Nishimura O"/>
            <person name="Nakagawa R"/>
            <person name="Tanegashima C"/>
            <person name="Kiyatake I"/>
            <person name="Matsumoto R"/>
            <person name="Murakumo K"/>
            <person name="Nishida K"/>
            <person name="Terakita A"/>
            <person name="Kuratani S"/>
            <person name="Sato K"/>
            <person name="Hyodo S Kuraku.S."/>
        </authorList>
    </citation>
    <scope>NUCLEOTIDE SEQUENCE [LARGE SCALE GENOMIC DNA]</scope>
</reference>
<sequence length="82" mass="9431">MYDNCTLVVEVNNQTVFNSAQYLISYNNVTSYRNYTKRGIEQHDVVQTNLSESMPIGHHELTPYSEVSIMQADELESPDDDK</sequence>
<comment type="caution">
    <text evidence="1">The sequence shown here is derived from an EMBL/GenBank/DDBJ whole genome shotgun (WGS) entry which is preliminary data.</text>
</comment>
<gene>
    <name evidence="1" type="ORF">scyTo_0016541</name>
</gene>
<keyword evidence="2" id="KW-1185">Reference proteome</keyword>